<protein>
    <recommendedName>
        <fullName evidence="3">Mitochondrial glycoprotein</fullName>
    </recommendedName>
</protein>
<dbReference type="AlphaFoldDB" id="A0A8S1J366"/>
<evidence type="ECO:0000313" key="1">
    <source>
        <dbReference type="EMBL" id="CAD7700617.1"/>
    </source>
</evidence>
<gene>
    <name evidence="1" type="ORF">OSTQU699_LOCUS5976</name>
</gene>
<reference evidence="1" key="1">
    <citation type="submission" date="2020-12" db="EMBL/GenBank/DDBJ databases">
        <authorList>
            <person name="Iha C."/>
        </authorList>
    </citation>
    <scope>NUCLEOTIDE SEQUENCE</scope>
</reference>
<comment type="caution">
    <text evidence="1">The sequence shown here is derived from an EMBL/GenBank/DDBJ whole genome shotgun (WGS) entry which is preliminary data.</text>
</comment>
<keyword evidence="2" id="KW-1185">Reference proteome</keyword>
<dbReference type="InterPro" id="IPR036561">
    <property type="entry name" value="MAM33_sf"/>
</dbReference>
<dbReference type="GO" id="GO:0005759">
    <property type="term" value="C:mitochondrial matrix"/>
    <property type="evidence" value="ECO:0007669"/>
    <property type="project" value="InterPro"/>
</dbReference>
<evidence type="ECO:0000313" key="2">
    <source>
        <dbReference type="Proteomes" id="UP000708148"/>
    </source>
</evidence>
<dbReference type="InterPro" id="IPR003428">
    <property type="entry name" value="MAM33"/>
</dbReference>
<proteinExistence type="predicted"/>
<dbReference type="OrthoDB" id="278212at2759"/>
<evidence type="ECO:0008006" key="3">
    <source>
        <dbReference type="Google" id="ProtNLM"/>
    </source>
</evidence>
<dbReference type="EMBL" id="CAJHUC010001308">
    <property type="protein sequence ID" value="CAD7700617.1"/>
    <property type="molecule type" value="Genomic_DNA"/>
</dbReference>
<dbReference type="Proteomes" id="UP000708148">
    <property type="component" value="Unassembled WGS sequence"/>
</dbReference>
<dbReference type="PANTHER" id="PTHR10826:SF1">
    <property type="entry name" value="COMPLEMENT COMPONENT 1 Q SUBCOMPONENT-BINDING PROTEIN, MITOCHONDRIAL"/>
    <property type="match status" value="1"/>
</dbReference>
<dbReference type="Gene3D" id="3.10.280.10">
    <property type="entry name" value="Mitochondrial glycoprotein"/>
    <property type="match status" value="1"/>
</dbReference>
<sequence length="119" mass="13672">MLTLPCSLLYAVKLDYTALFNVTVTKGNESLVFECETDGDHVDILKILLETKGKSDVMTDFLGPTYEELDDDLQDSCQKYLEERGITSEMGDYLLELVLDKEQREYMDWLKKVKAFVAK</sequence>
<dbReference type="SUPFAM" id="SSF54529">
    <property type="entry name" value="Mitochondrial glycoprotein MAM33-like"/>
    <property type="match status" value="1"/>
</dbReference>
<organism evidence="1 2">
    <name type="scientific">Ostreobium quekettii</name>
    <dbReference type="NCBI Taxonomy" id="121088"/>
    <lineage>
        <taxon>Eukaryota</taxon>
        <taxon>Viridiplantae</taxon>
        <taxon>Chlorophyta</taxon>
        <taxon>core chlorophytes</taxon>
        <taxon>Ulvophyceae</taxon>
        <taxon>TCBD clade</taxon>
        <taxon>Bryopsidales</taxon>
        <taxon>Ostreobineae</taxon>
        <taxon>Ostreobiaceae</taxon>
        <taxon>Ostreobium</taxon>
    </lineage>
</organism>
<accession>A0A8S1J366</accession>
<dbReference type="PANTHER" id="PTHR10826">
    <property type="entry name" value="COMPLEMENT COMPONENT 1"/>
    <property type="match status" value="1"/>
</dbReference>
<dbReference type="Pfam" id="PF02330">
    <property type="entry name" value="MAM33"/>
    <property type="match status" value="1"/>
</dbReference>
<name>A0A8S1J366_9CHLO</name>